<dbReference type="Pfam" id="PF00059">
    <property type="entry name" value="Lectin_C"/>
    <property type="match status" value="1"/>
</dbReference>
<feature type="transmembrane region" description="Helical" evidence="1">
    <location>
        <begin position="76"/>
        <end position="96"/>
    </location>
</feature>
<keyword evidence="1" id="KW-0812">Transmembrane</keyword>
<keyword evidence="1" id="KW-1133">Transmembrane helix</keyword>
<evidence type="ECO:0000256" key="1">
    <source>
        <dbReference type="SAM" id="Phobius"/>
    </source>
</evidence>
<gene>
    <name evidence="3" type="ORF">B4U80_14675</name>
</gene>
<dbReference type="PROSITE" id="PS50041">
    <property type="entry name" value="C_TYPE_LECTIN_2"/>
    <property type="match status" value="1"/>
</dbReference>
<feature type="domain" description="C-type lectin" evidence="2">
    <location>
        <begin position="1"/>
        <end position="47"/>
    </location>
</feature>
<proteinExistence type="predicted"/>
<dbReference type="EMBL" id="NCKV01044906">
    <property type="protein sequence ID" value="RWS18167.1"/>
    <property type="molecule type" value="Genomic_DNA"/>
</dbReference>
<dbReference type="VEuPathDB" id="VectorBase:LDEU013873"/>
<comment type="caution">
    <text evidence="3">The sequence shown here is derived from an EMBL/GenBank/DDBJ whole genome shotgun (WGS) entry which is preliminary data.</text>
</comment>
<dbReference type="Proteomes" id="UP000288716">
    <property type="component" value="Unassembled WGS sequence"/>
</dbReference>
<dbReference type="SUPFAM" id="SSF56436">
    <property type="entry name" value="C-type lectin-like"/>
    <property type="match status" value="1"/>
</dbReference>
<name>A0A443RSB6_9ACAR</name>
<sequence length="105" mass="12389">MKFTHWADHEPNTEANDEHCVHMLNDKYDKGKWYDYECENEDQGLCEITLDSDTEKGMQNIGVMYKMMNTFSSHNAHIYIIVILFVAMSAVFKQTLQFQSIERDE</sequence>
<keyword evidence="1" id="KW-0472">Membrane</keyword>
<dbReference type="OrthoDB" id="10255512at2759"/>
<evidence type="ECO:0000313" key="4">
    <source>
        <dbReference type="Proteomes" id="UP000288716"/>
    </source>
</evidence>
<evidence type="ECO:0000259" key="2">
    <source>
        <dbReference type="PROSITE" id="PS50041"/>
    </source>
</evidence>
<dbReference type="AlphaFoldDB" id="A0A443RSB6"/>
<reference evidence="3 4" key="1">
    <citation type="journal article" date="2018" name="Gigascience">
        <title>Genomes of trombidid mites reveal novel predicted allergens and laterally-transferred genes associated with secondary metabolism.</title>
        <authorList>
            <person name="Dong X."/>
            <person name="Chaisiri K."/>
            <person name="Xia D."/>
            <person name="Armstrong S.D."/>
            <person name="Fang Y."/>
            <person name="Donnelly M.J."/>
            <person name="Kadowaki T."/>
            <person name="McGarry J.W."/>
            <person name="Darby A.C."/>
            <person name="Makepeace B.L."/>
        </authorList>
    </citation>
    <scope>NUCLEOTIDE SEQUENCE [LARGE SCALE GENOMIC DNA]</scope>
    <source>
        <strain evidence="3">UoL-UT</strain>
    </source>
</reference>
<accession>A0A443RSB6</accession>
<dbReference type="InterPro" id="IPR016186">
    <property type="entry name" value="C-type_lectin-like/link_sf"/>
</dbReference>
<dbReference type="InterPro" id="IPR016187">
    <property type="entry name" value="CTDL_fold"/>
</dbReference>
<protein>
    <recommendedName>
        <fullName evidence="2">C-type lectin domain-containing protein</fullName>
    </recommendedName>
</protein>
<organism evidence="3 4">
    <name type="scientific">Leptotrombidium deliense</name>
    <dbReference type="NCBI Taxonomy" id="299467"/>
    <lineage>
        <taxon>Eukaryota</taxon>
        <taxon>Metazoa</taxon>
        <taxon>Ecdysozoa</taxon>
        <taxon>Arthropoda</taxon>
        <taxon>Chelicerata</taxon>
        <taxon>Arachnida</taxon>
        <taxon>Acari</taxon>
        <taxon>Acariformes</taxon>
        <taxon>Trombidiformes</taxon>
        <taxon>Prostigmata</taxon>
        <taxon>Anystina</taxon>
        <taxon>Parasitengona</taxon>
        <taxon>Trombiculoidea</taxon>
        <taxon>Trombiculidae</taxon>
        <taxon>Leptotrombidium</taxon>
    </lineage>
</organism>
<dbReference type="InterPro" id="IPR001304">
    <property type="entry name" value="C-type_lectin-like"/>
</dbReference>
<keyword evidence="4" id="KW-1185">Reference proteome</keyword>
<evidence type="ECO:0000313" key="3">
    <source>
        <dbReference type="EMBL" id="RWS18167.1"/>
    </source>
</evidence>
<dbReference type="Gene3D" id="3.10.100.10">
    <property type="entry name" value="Mannose-Binding Protein A, subunit A"/>
    <property type="match status" value="1"/>
</dbReference>